<dbReference type="InterPro" id="IPR017517">
    <property type="entry name" value="Maleyloyr_isom"/>
</dbReference>
<evidence type="ECO:0000256" key="1">
    <source>
        <dbReference type="SAM" id="MobiDB-lite"/>
    </source>
</evidence>
<dbReference type="AlphaFoldDB" id="A0A1I5FA81"/>
<feature type="domain" description="Mycothiol-dependent maleylpyruvate isomerase metal-binding" evidence="2">
    <location>
        <begin position="21"/>
        <end position="138"/>
    </location>
</feature>
<dbReference type="Pfam" id="PF11716">
    <property type="entry name" value="MDMPI_N"/>
    <property type="match status" value="1"/>
</dbReference>
<name>A0A1I5FA81_PSUAM</name>
<accession>A0A1I5FA81</accession>
<evidence type="ECO:0000313" key="4">
    <source>
        <dbReference type="Proteomes" id="UP000199614"/>
    </source>
</evidence>
<proteinExistence type="predicted"/>
<reference evidence="3 4" key="1">
    <citation type="submission" date="2016-10" db="EMBL/GenBank/DDBJ databases">
        <authorList>
            <person name="de Groot N.N."/>
        </authorList>
    </citation>
    <scope>NUCLEOTIDE SEQUENCE [LARGE SCALE GENOMIC DNA]</scope>
    <source>
        <strain evidence="3 4">CGMCC 4.1877</strain>
    </source>
</reference>
<evidence type="ECO:0000313" key="3">
    <source>
        <dbReference type="EMBL" id="SFO20665.1"/>
    </source>
</evidence>
<dbReference type="NCBIfam" id="TIGR03086">
    <property type="entry name" value="TIGR03086 family metal-binding protein"/>
    <property type="match status" value="1"/>
</dbReference>
<dbReference type="GO" id="GO:0046872">
    <property type="term" value="F:metal ion binding"/>
    <property type="evidence" value="ECO:0007669"/>
    <property type="project" value="InterPro"/>
</dbReference>
<gene>
    <name evidence="3" type="ORF">SAMN05216207_103647</name>
</gene>
<dbReference type="OrthoDB" id="5185819at2"/>
<evidence type="ECO:0000259" key="2">
    <source>
        <dbReference type="Pfam" id="PF11716"/>
    </source>
</evidence>
<dbReference type="InterPro" id="IPR017520">
    <property type="entry name" value="CHP03086"/>
</dbReference>
<dbReference type="RefSeq" id="WP_093351506.1">
    <property type="nucleotide sequence ID" value="NZ_FOUY01000036.1"/>
</dbReference>
<dbReference type="SUPFAM" id="SSF109854">
    <property type="entry name" value="DinB/YfiT-like putative metalloenzymes"/>
    <property type="match status" value="1"/>
</dbReference>
<keyword evidence="4" id="KW-1185">Reference proteome</keyword>
<sequence>MLTDSDAAALPALHAEAVGLTVDAVRHVTRAHLELPTPCDGWDLATLLDHMTVQNRGFAAAADGDGADERVWTTGAYRADPVADHQASSDLVVRALAAPGVTDRALCLPELSREQTFTAAQATTMHTIDSLLHAWDVASALGAGIDPSAELVTLATRIGEQIPDTGRDAPGAPFGPRREPPAGATALERVLALYGRAPR</sequence>
<organism evidence="3 4">
    <name type="scientific">Pseudonocardia ammonioxydans</name>
    <dbReference type="NCBI Taxonomy" id="260086"/>
    <lineage>
        <taxon>Bacteria</taxon>
        <taxon>Bacillati</taxon>
        <taxon>Actinomycetota</taxon>
        <taxon>Actinomycetes</taxon>
        <taxon>Pseudonocardiales</taxon>
        <taxon>Pseudonocardiaceae</taxon>
        <taxon>Pseudonocardia</taxon>
    </lineage>
</organism>
<protein>
    <submittedName>
        <fullName evidence="3">TIGR03086 family protein</fullName>
    </submittedName>
</protein>
<dbReference type="InterPro" id="IPR024344">
    <property type="entry name" value="MDMPI_metal-binding"/>
</dbReference>
<dbReference type="Proteomes" id="UP000199614">
    <property type="component" value="Unassembled WGS sequence"/>
</dbReference>
<dbReference type="InterPro" id="IPR034660">
    <property type="entry name" value="DinB/YfiT-like"/>
</dbReference>
<dbReference type="STRING" id="260086.SAMN05216207_103647"/>
<feature type="region of interest" description="Disordered" evidence="1">
    <location>
        <begin position="162"/>
        <end position="182"/>
    </location>
</feature>
<dbReference type="NCBIfam" id="TIGR03083">
    <property type="entry name" value="maleylpyruvate isomerase family mycothiol-dependent enzyme"/>
    <property type="match status" value="1"/>
</dbReference>
<dbReference type="EMBL" id="FOUY01000036">
    <property type="protein sequence ID" value="SFO20665.1"/>
    <property type="molecule type" value="Genomic_DNA"/>
</dbReference>